<feature type="transmembrane region" description="Helical" evidence="8">
    <location>
        <begin position="41"/>
        <end position="60"/>
    </location>
</feature>
<gene>
    <name evidence="9" type="primary">murJ</name>
    <name evidence="9" type="ORF">K7862_28465</name>
</gene>
<feature type="transmembrane region" description="Helical" evidence="8">
    <location>
        <begin position="225"/>
        <end position="243"/>
    </location>
</feature>
<feature type="transmembrane region" description="Helical" evidence="8">
    <location>
        <begin position="272"/>
        <end position="291"/>
    </location>
</feature>
<feature type="transmembrane region" description="Helical" evidence="8">
    <location>
        <begin position="123"/>
        <end position="141"/>
    </location>
</feature>
<dbReference type="NCBIfam" id="TIGR01695">
    <property type="entry name" value="murJ_mviN"/>
    <property type="match status" value="1"/>
</dbReference>
<feature type="transmembrane region" description="Helical" evidence="8">
    <location>
        <begin position="483"/>
        <end position="501"/>
    </location>
</feature>
<dbReference type="Pfam" id="PF03023">
    <property type="entry name" value="MurJ"/>
    <property type="match status" value="1"/>
</dbReference>
<feature type="transmembrane region" description="Helical" evidence="8">
    <location>
        <begin position="456"/>
        <end position="477"/>
    </location>
</feature>
<proteinExistence type="predicted"/>
<dbReference type="Proteomes" id="UP000778578">
    <property type="component" value="Unassembled WGS sequence"/>
</dbReference>
<feature type="transmembrane region" description="Helical" evidence="8">
    <location>
        <begin position="414"/>
        <end position="436"/>
    </location>
</feature>
<dbReference type="EMBL" id="JAINZZ010000050">
    <property type="protein sequence ID" value="MBY8881544.1"/>
    <property type="molecule type" value="Genomic_DNA"/>
</dbReference>
<evidence type="ECO:0000313" key="9">
    <source>
        <dbReference type="EMBL" id="MBY8881544.1"/>
    </source>
</evidence>
<sequence>MVAGSLVSRATGFVRLSVTTAAVGTAAGGDAFGVANTVPNIIYALMIGGALQSVFVPELVRAAKEHADGGRAYTDRLLTLCTVALVGITVLAVLAAPLLVSAYAPDFTGAQRALTVALARYCLPQILFYGLFTLLGQVLGARERFGAMMWTPVLNNLVVIAVFGLYLAVAHGGISHRDALLLGWGSTAGIAVQALGLLPSLRAAGFRWRPRFDWRGWGLTAPLRAGVWTLALVLVNQLAYWVVTRLSTSAGHRALAAGHHAGVGYAAYSNAYSLWVVPQGIVTVSLVTAMLPRMSRAAADGDHAAIGADLSRGLRASGTAVVPAVLAFLVLGPQITGVIFQHGATGNADADAIAGMLAAFALGLPAFAGQYLLARGFYALSDTRTPFFLNVVIATVNAGLAGASYALLPARWAVTGMAAGYAVACTVGLACTTVLLRRRLGWRPRVLSHHVRVALAFAPGAVLAALVAHVCTGRLGTGVPGDLAGLLLGALALALPALLLARPLHITPSGHG</sequence>
<evidence type="ECO:0000256" key="3">
    <source>
        <dbReference type="ARBA" id="ARBA00022692"/>
    </source>
</evidence>
<evidence type="ECO:0000256" key="8">
    <source>
        <dbReference type="SAM" id="Phobius"/>
    </source>
</evidence>
<feature type="transmembrane region" description="Helical" evidence="8">
    <location>
        <begin position="320"/>
        <end position="340"/>
    </location>
</feature>
<dbReference type="InterPro" id="IPR004268">
    <property type="entry name" value="MurJ"/>
</dbReference>
<keyword evidence="7 8" id="KW-0472">Membrane</keyword>
<evidence type="ECO:0000256" key="5">
    <source>
        <dbReference type="ARBA" id="ARBA00022984"/>
    </source>
</evidence>
<feature type="transmembrane region" description="Helical" evidence="8">
    <location>
        <begin position="352"/>
        <end position="374"/>
    </location>
</feature>
<keyword evidence="10" id="KW-1185">Reference proteome</keyword>
<dbReference type="PRINTS" id="PR01806">
    <property type="entry name" value="VIRFACTRMVIN"/>
</dbReference>
<feature type="transmembrane region" description="Helical" evidence="8">
    <location>
        <begin position="80"/>
        <end position="103"/>
    </location>
</feature>
<evidence type="ECO:0000256" key="7">
    <source>
        <dbReference type="ARBA" id="ARBA00023136"/>
    </source>
</evidence>
<feature type="transmembrane region" description="Helical" evidence="8">
    <location>
        <begin position="12"/>
        <end position="35"/>
    </location>
</feature>
<dbReference type="PANTHER" id="PTHR47019">
    <property type="entry name" value="LIPID II FLIPPASE MURJ"/>
    <property type="match status" value="1"/>
</dbReference>
<feature type="transmembrane region" description="Helical" evidence="8">
    <location>
        <begin position="180"/>
        <end position="204"/>
    </location>
</feature>
<keyword evidence="5" id="KW-0573">Peptidoglycan synthesis</keyword>
<dbReference type="PANTHER" id="PTHR47019:SF1">
    <property type="entry name" value="LIPID II FLIPPASE MURJ"/>
    <property type="match status" value="1"/>
</dbReference>
<keyword evidence="4" id="KW-0133">Cell shape</keyword>
<comment type="caution">
    <text evidence="9">The sequence shown here is derived from an EMBL/GenBank/DDBJ whole genome shotgun (WGS) entry which is preliminary data.</text>
</comment>
<name>A0ABS7QEE4_9ACTN</name>
<evidence type="ECO:0000256" key="6">
    <source>
        <dbReference type="ARBA" id="ARBA00022989"/>
    </source>
</evidence>
<comment type="subcellular location">
    <subcellularLocation>
        <location evidence="1">Cell membrane</location>
        <topology evidence="1">Multi-pass membrane protein</topology>
    </subcellularLocation>
</comment>
<keyword evidence="3 8" id="KW-0812">Transmembrane</keyword>
<accession>A0ABS7QEE4</accession>
<evidence type="ECO:0000256" key="1">
    <source>
        <dbReference type="ARBA" id="ARBA00004651"/>
    </source>
</evidence>
<feature type="transmembrane region" description="Helical" evidence="8">
    <location>
        <begin position="386"/>
        <end position="408"/>
    </location>
</feature>
<keyword evidence="6 8" id="KW-1133">Transmembrane helix</keyword>
<evidence type="ECO:0000256" key="4">
    <source>
        <dbReference type="ARBA" id="ARBA00022960"/>
    </source>
</evidence>
<feature type="transmembrane region" description="Helical" evidence="8">
    <location>
        <begin position="153"/>
        <end position="174"/>
    </location>
</feature>
<organism evidence="9 10">
    <name type="scientific">Actinacidiphila acidipaludis</name>
    <dbReference type="NCBI Taxonomy" id="2873382"/>
    <lineage>
        <taxon>Bacteria</taxon>
        <taxon>Bacillati</taxon>
        <taxon>Actinomycetota</taxon>
        <taxon>Actinomycetes</taxon>
        <taxon>Kitasatosporales</taxon>
        <taxon>Streptomycetaceae</taxon>
        <taxon>Actinacidiphila</taxon>
    </lineage>
</organism>
<dbReference type="InterPro" id="IPR051050">
    <property type="entry name" value="Lipid_II_flippase_MurJ/MviN"/>
</dbReference>
<evidence type="ECO:0000256" key="2">
    <source>
        <dbReference type="ARBA" id="ARBA00022475"/>
    </source>
</evidence>
<keyword evidence="2" id="KW-1003">Cell membrane</keyword>
<evidence type="ECO:0000313" key="10">
    <source>
        <dbReference type="Proteomes" id="UP000778578"/>
    </source>
</evidence>
<protein>
    <submittedName>
        <fullName evidence="9">Murein biosynthesis integral membrane protein MurJ</fullName>
    </submittedName>
</protein>
<dbReference type="CDD" id="cd13123">
    <property type="entry name" value="MATE_MurJ_like"/>
    <property type="match status" value="1"/>
</dbReference>
<reference evidence="9 10" key="1">
    <citation type="submission" date="2021-08" db="EMBL/GenBank/DDBJ databases">
        <title>WGS of actinomycetes from Thailand.</title>
        <authorList>
            <person name="Thawai C."/>
        </authorList>
    </citation>
    <scope>NUCLEOTIDE SEQUENCE [LARGE SCALE GENOMIC DNA]</scope>
    <source>
        <strain evidence="9 10">PLK6-54</strain>
    </source>
</reference>